<feature type="signal peptide" evidence="3">
    <location>
        <begin position="1"/>
        <end position="22"/>
    </location>
</feature>
<feature type="transmembrane region" description="Helical" evidence="2">
    <location>
        <begin position="46"/>
        <end position="70"/>
    </location>
</feature>
<keyword evidence="2" id="KW-1133">Transmembrane helix</keyword>
<dbReference type="EMBL" id="CAJSTJ010000126">
    <property type="protein sequence ID" value="CAG7558758.1"/>
    <property type="molecule type" value="Genomic_DNA"/>
</dbReference>
<accession>A0A8J2NC29</accession>
<gene>
    <name evidence="4" type="ORF">FEQUK3_LOCUS4459</name>
</gene>
<dbReference type="PANTHER" id="PTHR35041:SF6">
    <property type="entry name" value="FORMYLMETHIONINE DEFORMYLASE-LIKE PROTEIN-RELATED"/>
    <property type="match status" value="1"/>
</dbReference>
<dbReference type="Proteomes" id="UP000693738">
    <property type="component" value="Unassembled WGS sequence"/>
</dbReference>
<keyword evidence="2" id="KW-0812">Transmembrane</keyword>
<feature type="transmembrane region" description="Helical" evidence="2">
    <location>
        <begin position="475"/>
        <end position="497"/>
    </location>
</feature>
<protein>
    <submittedName>
        <fullName evidence="4">Uncharacterized protein</fullName>
    </submittedName>
</protein>
<reference evidence="4" key="1">
    <citation type="submission" date="2021-05" db="EMBL/GenBank/DDBJ databases">
        <authorList>
            <person name="Khan N."/>
        </authorList>
    </citation>
    <scope>NUCLEOTIDE SEQUENCE</scope>
</reference>
<feature type="chain" id="PRO_5035148983" evidence="3">
    <location>
        <begin position="23"/>
        <end position="623"/>
    </location>
</feature>
<feature type="transmembrane region" description="Helical" evidence="2">
    <location>
        <begin position="112"/>
        <end position="133"/>
    </location>
</feature>
<evidence type="ECO:0000313" key="4">
    <source>
        <dbReference type="EMBL" id="CAG7558758.1"/>
    </source>
</evidence>
<feature type="region of interest" description="Disordered" evidence="1">
    <location>
        <begin position="549"/>
        <end position="623"/>
    </location>
</feature>
<proteinExistence type="predicted"/>
<organism evidence="4 5">
    <name type="scientific">Fusarium equiseti</name>
    <name type="common">Fusarium scirpi</name>
    <dbReference type="NCBI Taxonomy" id="61235"/>
    <lineage>
        <taxon>Eukaryota</taxon>
        <taxon>Fungi</taxon>
        <taxon>Dikarya</taxon>
        <taxon>Ascomycota</taxon>
        <taxon>Pezizomycotina</taxon>
        <taxon>Sordariomycetes</taxon>
        <taxon>Hypocreomycetidae</taxon>
        <taxon>Hypocreales</taxon>
        <taxon>Nectriaceae</taxon>
        <taxon>Fusarium</taxon>
        <taxon>Fusarium incarnatum-equiseti species complex</taxon>
    </lineage>
</organism>
<evidence type="ECO:0000256" key="3">
    <source>
        <dbReference type="SAM" id="SignalP"/>
    </source>
</evidence>
<evidence type="ECO:0000256" key="1">
    <source>
        <dbReference type="SAM" id="MobiDB-lite"/>
    </source>
</evidence>
<dbReference type="PANTHER" id="PTHR35041">
    <property type="entry name" value="MEDIATOR OF RNA POLYMERASE II TRANSCRIPTION SUBUNIT 1"/>
    <property type="match status" value="1"/>
</dbReference>
<evidence type="ECO:0000256" key="2">
    <source>
        <dbReference type="SAM" id="Phobius"/>
    </source>
</evidence>
<sequence>MGCHNPTLILMTGSLLLGLALAIGHHFFYDYLNNRIVESQNQQEWFLRIGTGMAFLVRALLSAAVGIAYTQILWRTLRSKSITIEGINSMFGVSHTAWDFTTLELWTAAPGLAVVAMVAWALPLIAVIAPATLSIEISSETNVTISDSYIPSIDYDRILWFGNWVESGISVSPHVIKTLLPVASLGSILPIAAPFPNSSYSLDFYGPTLLCDTPENDSFREAIERLINNDRRMDTYLRYVSFVPVSENKSSSASEEGQWYGYAIEGLHNVLDSSQVYWTPALDYTANVTDWNPGGNPATFYVLTPDGPSGRANKIIECQLYNATYSVGITFDNGLQDIKYKTERLNGVSVYDARDCFSQPASHCNPVTAYLTLMAAMGDMLIGTQREGGVTYRSRIGQTVLIDSPDMHMPYYDEKPKSMIGNLSMPDALEQLFENVTISLLSNSEFLQNDTNISRGPVTRFSAQNAFSYEPRNLFIAYGIGILFSLIVVIFGLLCIISASASYTSSFSTILRTTRNPELDAVVPSAETSGAEPLSKHLSNVRLVLRRQGNGLEGGDDQSTFFAVDTKPDDVKEAREERPTESLLKADREHQQSDIDEASTTRESSDVNLNHKKDGHTVVTSSD</sequence>
<dbReference type="AlphaFoldDB" id="A0A8J2NC29"/>
<feature type="compositionally biased region" description="Basic and acidic residues" evidence="1">
    <location>
        <begin position="566"/>
        <end position="616"/>
    </location>
</feature>
<keyword evidence="2" id="KW-0472">Membrane</keyword>
<evidence type="ECO:0000313" key="5">
    <source>
        <dbReference type="Proteomes" id="UP000693738"/>
    </source>
</evidence>
<keyword evidence="3" id="KW-0732">Signal</keyword>
<name>A0A8J2NC29_FUSEQ</name>
<comment type="caution">
    <text evidence="4">The sequence shown here is derived from an EMBL/GenBank/DDBJ whole genome shotgun (WGS) entry which is preliminary data.</text>
</comment>